<keyword evidence="3" id="KW-0963">Cytoplasm</keyword>
<dbReference type="GO" id="GO:0006457">
    <property type="term" value="P:protein folding"/>
    <property type="evidence" value="ECO:0007669"/>
    <property type="project" value="InterPro"/>
</dbReference>
<gene>
    <name evidence="3 5" type="primary">grpE</name>
    <name evidence="5" type="ORF">NCTC10122_00585</name>
</gene>
<feature type="coiled-coil region" evidence="4">
    <location>
        <begin position="87"/>
        <end position="144"/>
    </location>
</feature>
<dbReference type="GO" id="GO:0005737">
    <property type="term" value="C:cytoplasm"/>
    <property type="evidence" value="ECO:0007669"/>
    <property type="project" value="UniProtKB-SubCell"/>
</dbReference>
<dbReference type="GO" id="GO:0051082">
    <property type="term" value="F:unfolded protein binding"/>
    <property type="evidence" value="ECO:0007669"/>
    <property type="project" value="TreeGrafter"/>
</dbReference>
<comment type="subcellular location">
    <subcellularLocation>
        <location evidence="3">Cytoplasm</location>
    </subcellularLocation>
</comment>
<accession>A0A449A9P2</accession>
<evidence type="ECO:0000256" key="1">
    <source>
        <dbReference type="ARBA" id="ARBA00009054"/>
    </source>
</evidence>
<name>A0A449A9P2_9BACT</name>
<evidence type="ECO:0000256" key="4">
    <source>
        <dbReference type="SAM" id="Coils"/>
    </source>
</evidence>
<dbReference type="SUPFAM" id="SSF51064">
    <property type="entry name" value="Head domain of nucleotide exchange factor GrpE"/>
    <property type="match status" value="1"/>
</dbReference>
<evidence type="ECO:0000313" key="5">
    <source>
        <dbReference type="EMBL" id="VEU60995.1"/>
    </source>
</evidence>
<dbReference type="Proteomes" id="UP000290942">
    <property type="component" value="Chromosome"/>
</dbReference>
<keyword evidence="4" id="KW-0175">Coiled coil</keyword>
<comment type="subunit">
    <text evidence="3">Homodimer.</text>
</comment>
<evidence type="ECO:0000256" key="2">
    <source>
        <dbReference type="ARBA" id="ARBA00023186"/>
    </source>
</evidence>
<dbReference type="AlphaFoldDB" id="A0A449A9P2"/>
<proteinExistence type="inferred from homology"/>
<evidence type="ECO:0000256" key="3">
    <source>
        <dbReference type="HAMAP-Rule" id="MF_01151"/>
    </source>
</evidence>
<dbReference type="GO" id="GO:0000774">
    <property type="term" value="F:adenyl-nucleotide exchange factor activity"/>
    <property type="evidence" value="ECO:0007669"/>
    <property type="project" value="InterPro"/>
</dbReference>
<organism evidence="5 6">
    <name type="scientific">Mycoplasmopsis bovigenitalium</name>
    <dbReference type="NCBI Taxonomy" id="2112"/>
    <lineage>
        <taxon>Bacteria</taxon>
        <taxon>Bacillati</taxon>
        <taxon>Mycoplasmatota</taxon>
        <taxon>Mycoplasmoidales</taxon>
        <taxon>Metamycoplasmataceae</taxon>
        <taxon>Mycoplasmopsis</taxon>
    </lineage>
</organism>
<dbReference type="GO" id="GO:0051087">
    <property type="term" value="F:protein-folding chaperone binding"/>
    <property type="evidence" value="ECO:0007669"/>
    <property type="project" value="InterPro"/>
</dbReference>
<evidence type="ECO:0000313" key="6">
    <source>
        <dbReference type="Proteomes" id="UP000290942"/>
    </source>
</evidence>
<dbReference type="InterPro" id="IPR013805">
    <property type="entry name" value="GrpE_CC"/>
</dbReference>
<protein>
    <recommendedName>
        <fullName evidence="3">Protein GrpE</fullName>
    </recommendedName>
    <alternativeName>
        <fullName evidence="3">HSP-70 cofactor</fullName>
    </alternativeName>
</protein>
<dbReference type="Pfam" id="PF01025">
    <property type="entry name" value="GrpE"/>
    <property type="match status" value="1"/>
</dbReference>
<keyword evidence="2 3" id="KW-0143">Chaperone</keyword>
<dbReference type="SUPFAM" id="SSF58014">
    <property type="entry name" value="Coiled-coil domain of nucleotide exchange factor GrpE"/>
    <property type="match status" value="1"/>
</dbReference>
<dbReference type="InterPro" id="IPR000740">
    <property type="entry name" value="GrpE"/>
</dbReference>
<dbReference type="Gene3D" id="2.30.22.10">
    <property type="entry name" value="Head domain of nucleotide exchange factor GrpE"/>
    <property type="match status" value="1"/>
</dbReference>
<dbReference type="EMBL" id="LR214970">
    <property type="protein sequence ID" value="VEU60995.1"/>
    <property type="molecule type" value="Genomic_DNA"/>
</dbReference>
<dbReference type="InterPro" id="IPR009012">
    <property type="entry name" value="GrpE_head"/>
</dbReference>
<dbReference type="RefSeq" id="WP_129687831.1">
    <property type="nucleotide sequence ID" value="NZ_LR214970.1"/>
</dbReference>
<dbReference type="PANTHER" id="PTHR21237">
    <property type="entry name" value="GRPE PROTEIN"/>
    <property type="match status" value="1"/>
</dbReference>
<comment type="similarity">
    <text evidence="1 3">Belongs to the GrpE family.</text>
</comment>
<dbReference type="HAMAP" id="MF_01151">
    <property type="entry name" value="GrpE"/>
    <property type="match status" value="1"/>
</dbReference>
<reference evidence="5 6" key="1">
    <citation type="submission" date="2019-01" db="EMBL/GenBank/DDBJ databases">
        <authorList>
            <consortium name="Pathogen Informatics"/>
        </authorList>
    </citation>
    <scope>NUCLEOTIDE SEQUENCE [LARGE SCALE GENOMIC DNA]</scope>
    <source>
        <strain evidence="5 6">NCTC10122</strain>
    </source>
</reference>
<sequence length="270" mass="30754">MSKLEVKNGDIMRLDINAFCDNKTIGEFSPKSIEITIGEEKIVTGFDQEIIKSGLLKKYNFHLDLSSINPDYKKVKFEVINKSFNHIKKLREQELKAQLIKNNLEAQKELILLKQKFNALENINETLKDKVRNLTNELNEGKRITVPQEEIDKIKLYALQKFFEDFSNPYSTFKLAVESGAQSNDQSVKTYVGGFTMLLNMLESVFSKHGLVIEKPNIGDDFDPKTQKAIDFVIDNDAEPGKIAKINSDAYLLNGRVIKYALVVLTKKGE</sequence>
<dbReference type="Gene3D" id="3.90.20.20">
    <property type="match status" value="1"/>
</dbReference>
<dbReference type="PANTHER" id="PTHR21237:SF23">
    <property type="entry name" value="GRPE PROTEIN HOMOLOG, MITOCHONDRIAL"/>
    <property type="match status" value="1"/>
</dbReference>
<keyword evidence="3 5" id="KW-0346">Stress response</keyword>
<comment type="function">
    <text evidence="3">Participates actively in the response to hyperosmotic and heat shock by preventing the aggregation of stress-denatured proteins, in association with DnaK and GrpE. It is the nucleotide exchange factor for DnaK and may function as a thermosensor. Unfolded proteins bind initially to DnaJ; upon interaction with the DnaJ-bound protein, DnaK hydrolyzes its bound ATP, resulting in the formation of a stable complex. GrpE releases ADP from DnaK; ATP binding to DnaK triggers the release of the substrate protein, thus completing the reaction cycle. Several rounds of ATP-dependent interactions between DnaJ, DnaK and GrpE are required for fully efficient folding.</text>
</comment>
<dbReference type="GO" id="GO:0042803">
    <property type="term" value="F:protein homodimerization activity"/>
    <property type="evidence" value="ECO:0007669"/>
    <property type="project" value="InterPro"/>
</dbReference>